<dbReference type="Gramene" id="KQK03896">
    <property type="protein sequence ID" value="KQK03896"/>
    <property type="gene ID" value="BRADI_2g10520v3"/>
</dbReference>
<evidence type="ECO:0000256" key="6">
    <source>
        <dbReference type="ARBA" id="ARBA00022786"/>
    </source>
</evidence>
<dbReference type="EMBL" id="CM000881">
    <property type="protein sequence ID" value="KQK03896.1"/>
    <property type="molecule type" value="Genomic_DNA"/>
</dbReference>
<dbReference type="PANTHER" id="PTHR15710:SF210">
    <property type="entry name" value="RING-TYPE E3 UBIQUITIN TRANSFERASE"/>
    <property type="match status" value="1"/>
</dbReference>
<dbReference type="EC" id="2.3.2.27" evidence="2"/>
<dbReference type="GO" id="GO:0008270">
    <property type="term" value="F:zinc ion binding"/>
    <property type="evidence" value="ECO:0007669"/>
    <property type="project" value="UniProtKB-KW"/>
</dbReference>
<reference evidence="11 12" key="1">
    <citation type="journal article" date="2010" name="Nature">
        <title>Genome sequencing and analysis of the model grass Brachypodium distachyon.</title>
        <authorList>
            <consortium name="International Brachypodium Initiative"/>
        </authorList>
    </citation>
    <scope>NUCLEOTIDE SEQUENCE [LARGE SCALE GENOMIC DNA]</scope>
    <source>
        <strain evidence="11">Bd21</strain>
        <strain evidence="12">cv. Bd21</strain>
    </source>
</reference>
<sequence>MGELVVAARYWCHMCATAVSPVGAEIKCPYCSSGFLEEMETARSSMVVSTAAHGHGHGGAAFPAADNAISIWAPIIDSMVGSGGGDHPIVRRGRRGGSNRRTVDAAMAAEDDLDSVDFSRRRRRATAFLRLLQAIRERQLQRLESLGGAHGLEAADHYGGGPFGGRSMFAGAGAGGPVAVGEHGMGMALGDYFLGPGLDALMQQLAENDAGRQGTPPAKKEAVEALPTVEVVGAGAGDDDGDGAATCAVCLDDYAPGECARELPCRHRFHSKCILPWLQMHSSCPVCRFQLPADDDHKTSCGNGSASNGGSSYVTFVSGDVSDNGSGNENGDGGGAEAEDAGNDEAAESEGGVELDAEAEGNVSRLPASIQWLNSLFTQQGQGPGPSPPSTSAAGSSSRQFEED</sequence>
<dbReference type="SUPFAM" id="SSF57850">
    <property type="entry name" value="RING/U-box"/>
    <property type="match status" value="1"/>
</dbReference>
<dbReference type="GO" id="GO:0005737">
    <property type="term" value="C:cytoplasm"/>
    <property type="evidence" value="ECO:0000318"/>
    <property type="project" value="GO_Central"/>
</dbReference>
<dbReference type="EnsemblPlants" id="PNT70338">
    <property type="protein sequence ID" value="PNT70338"/>
    <property type="gene ID" value="BRADI_2g10520v3"/>
</dbReference>
<keyword evidence="3" id="KW-0808">Transferase</keyword>
<evidence type="ECO:0000259" key="10">
    <source>
        <dbReference type="PROSITE" id="PS50089"/>
    </source>
</evidence>
<evidence type="ECO:0000313" key="13">
    <source>
        <dbReference type="Proteomes" id="UP000008810"/>
    </source>
</evidence>
<dbReference type="RefSeq" id="XP_003565656.1">
    <property type="nucleotide sequence ID" value="XM_003565608.4"/>
</dbReference>
<dbReference type="GO" id="GO:0061630">
    <property type="term" value="F:ubiquitin protein ligase activity"/>
    <property type="evidence" value="ECO:0000318"/>
    <property type="project" value="GO_Central"/>
</dbReference>
<dbReference type="Gene3D" id="3.30.40.10">
    <property type="entry name" value="Zinc/RING finger domain, C3HC4 (zinc finger)"/>
    <property type="match status" value="1"/>
</dbReference>
<dbReference type="PANTHER" id="PTHR15710">
    <property type="entry name" value="E3 UBIQUITIN-PROTEIN LIGASE PRAJA"/>
    <property type="match status" value="1"/>
</dbReference>
<dbReference type="EnsemblPlants" id="KQK03896">
    <property type="protein sequence ID" value="KQK03896"/>
    <property type="gene ID" value="BRADI_2g10520v3"/>
</dbReference>
<evidence type="ECO:0000313" key="11">
    <source>
        <dbReference type="EMBL" id="KQK03896.1"/>
    </source>
</evidence>
<comment type="catalytic activity">
    <reaction evidence="1">
        <text>S-ubiquitinyl-[E2 ubiquitin-conjugating enzyme]-L-cysteine + [acceptor protein]-L-lysine = [E2 ubiquitin-conjugating enzyme]-L-cysteine + N(6)-ubiquitinyl-[acceptor protein]-L-lysine.</text>
        <dbReference type="EC" id="2.3.2.27"/>
    </reaction>
</comment>
<evidence type="ECO:0000256" key="4">
    <source>
        <dbReference type="ARBA" id="ARBA00022723"/>
    </source>
</evidence>
<dbReference type="InterPro" id="IPR039525">
    <property type="entry name" value="RNF126-like_zinc-ribbon"/>
</dbReference>
<gene>
    <name evidence="12" type="primary">LOC100833984</name>
    <name evidence="11" type="ORF">BRADI_2g10520v3</name>
</gene>
<reference evidence="12" key="3">
    <citation type="submission" date="2018-08" db="UniProtKB">
        <authorList>
            <consortium name="EnsemblPlants"/>
        </authorList>
    </citation>
    <scope>IDENTIFICATION</scope>
    <source>
        <strain evidence="12">cv. Bd21</strain>
    </source>
</reference>
<dbReference type="Proteomes" id="UP000008810">
    <property type="component" value="Chromosome 2"/>
</dbReference>
<dbReference type="Gramene" id="PNT70338">
    <property type="protein sequence ID" value="PNT70338"/>
    <property type="gene ID" value="BRADI_2g10520v3"/>
</dbReference>
<dbReference type="OrthoDB" id="21204at2759"/>
<dbReference type="Pfam" id="PF13639">
    <property type="entry name" value="zf-RING_2"/>
    <property type="match status" value="1"/>
</dbReference>
<dbReference type="InterPro" id="IPR001841">
    <property type="entry name" value="Znf_RING"/>
</dbReference>
<evidence type="ECO:0000256" key="7">
    <source>
        <dbReference type="ARBA" id="ARBA00022833"/>
    </source>
</evidence>
<feature type="compositionally biased region" description="Low complexity" evidence="9">
    <location>
        <begin position="312"/>
        <end position="327"/>
    </location>
</feature>
<dbReference type="EMBL" id="CM000881">
    <property type="protein sequence ID" value="PNT70338.1"/>
    <property type="molecule type" value="Genomic_DNA"/>
</dbReference>
<evidence type="ECO:0000256" key="8">
    <source>
        <dbReference type="PROSITE-ProRule" id="PRU00175"/>
    </source>
</evidence>
<dbReference type="SMART" id="SM00184">
    <property type="entry name" value="RING"/>
    <property type="match status" value="1"/>
</dbReference>
<feature type="region of interest" description="Disordered" evidence="9">
    <location>
        <begin position="312"/>
        <end position="404"/>
    </location>
</feature>
<evidence type="ECO:0000256" key="1">
    <source>
        <dbReference type="ARBA" id="ARBA00000900"/>
    </source>
</evidence>
<dbReference type="GO" id="GO:0016567">
    <property type="term" value="P:protein ubiquitination"/>
    <property type="evidence" value="ECO:0000318"/>
    <property type="project" value="GO_Central"/>
</dbReference>
<dbReference type="CDD" id="cd16454">
    <property type="entry name" value="RING-H2_PA-TM-RING"/>
    <property type="match status" value="1"/>
</dbReference>
<reference evidence="11" key="2">
    <citation type="submission" date="2017-06" db="EMBL/GenBank/DDBJ databases">
        <title>WGS assembly of Brachypodium distachyon.</title>
        <authorList>
            <consortium name="The International Brachypodium Initiative"/>
            <person name="Lucas S."/>
            <person name="Harmon-Smith M."/>
            <person name="Lail K."/>
            <person name="Tice H."/>
            <person name="Grimwood J."/>
            <person name="Bruce D."/>
            <person name="Barry K."/>
            <person name="Shu S."/>
            <person name="Lindquist E."/>
            <person name="Wang M."/>
            <person name="Pitluck S."/>
            <person name="Vogel J.P."/>
            <person name="Garvin D.F."/>
            <person name="Mockler T.C."/>
            <person name="Schmutz J."/>
            <person name="Rokhsar D."/>
            <person name="Bevan M.W."/>
        </authorList>
    </citation>
    <scope>NUCLEOTIDE SEQUENCE</scope>
    <source>
        <strain evidence="11">Bd21</strain>
    </source>
</reference>
<keyword evidence="5 8" id="KW-0863">Zinc-finger</keyword>
<proteinExistence type="predicted"/>
<keyword evidence="7" id="KW-0862">Zinc</keyword>
<dbReference type="ExpressionAtlas" id="A0A0Q3FWS0">
    <property type="expression patterns" value="baseline"/>
</dbReference>
<dbReference type="Pfam" id="PF14369">
    <property type="entry name" value="Zn_ribbon_19"/>
    <property type="match status" value="1"/>
</dbReference>
<dbReference type="FunFam" id="3.30.40.10:FF:000022">
    <property type="entry name" value="E3 ubiquitin-protein ligase RING1-like"/>
    <property type="match status" value="1"/>
</dbReference>
<protein>
    <recommendedName>
        <fullName evidence="2">RING-type E3 ubiquitin transferase</fullName>
        <ecNumber evidence="2">2.3.2.27</ecNumber>
    </recommendedName>
</protein>
<accession>A0A0Q3FWS0</accession>
<dbReference type="PROSITE" id="PS50089">
    <property type="entry name" value="ZF_RING_2"/>
    <property type="match status" value="1"/>
</dbReference>
<dbReference type="AlphaFoldDB" id="A0A0Q3FWS0"/>
<organism evidence="11">
    <name type="scientific">Brachypodium distachyon</name>
    <name type="common">Purple false brome</name>
    <name type="synonym">Trachynia distachya</name>
    <dbReference type="NCBI Taxonomy" id="15368"/>
    <lineage>
        <taxon>Eukaryota</taxon>
        <taxon>Viridiplantae</taxon>
        <taxon>Streptophyta</taxon>
        <taxon>Embryophyta</taxon>
        <taxon>Tracheophyta</taxon>
        <taxon>Spermatophyta</taxon>
        <taxon>Magnoliopsida</taxon>
        <taxon>Liliopsida</taxon>
        <taxon>Poales</taxon>
        <taxon>Poaceae</taxon>
        <taxon>BOP clade</taxon>
        <taxon>Pooideae</taxon>
        <taxon>Stipodae</taxon>
        <taxon>Brachypodieae</taxon>
        <taxon>Brachypodium</taxon>
    </lineage>
</organism>
<dbReference type="GeneID" id="100833984"/>
<keyword evidence="13" id="KW-1185">Reference proteome</keyword>
<name>A0A0Q3FWS0_BRADI</name>
<feature type="domain" description="RING-type" evidence="10">
    <location>
        <begin position="247"/>
        <end position="288"/>
    </location>
</feature>
<dbReference type="InterPro" id="IPR013083">
    <property type="entry name" value="Znf_RING/FYVE/PHD"/>
</dbReference>
<evidence type="ECO:0000256" key="3">
    <source>
        <dbReference type="ARBA" id="ARBA00022679"/>
    </source>
</evidence>
<feature type="compositionally biased region" description="Acidic residues" evidence="9">
    <location>
        <begin position="337"/>
        <end position="359"/>
    </location>
</feature>
<evidence type="ECO:0000256" key="2">
    <source>
        <dbReference type="ARBA" id="ARBA00012483"/>
    </source>
</evidence>
<evidence type="ECO:0000313" key="12">
    <source>
        <dbReference type="EnsemblPlants" id="KQK03896"/>
    </source>
</evidence>
<dbReference type="RefSeq" id="XP_014754691.1">
    <property type="nucleotide sequence ID" value="XM_014899205.2"/>
</dbReference>
<evidence type="ECO:0000256" key="9">
    <source>
        <dbReference type="SAM" id="MobiDB-lite"/>
    </source>
</evidence>
<keyword evidence="4" id="KW-0479">Metal-binding</keyword>
<keyword evidence="6" id="KW-0833">Ubl conjugation pathway</keyword>
<dbReference type="KEGG" id="bdi:100833984"/>
<evidence type="ECO:0000256" key="5">
    <source>
        <dbReference type="ARBA" id="ARBA00022771"/>
    </source>
</evidence>